<comment type="caution">
    <text evidence="2">The sequence shown here is derived from an EMBL/GenBank/DDBJ whole genome shotgun (WGS) entry which is preliminary data.</text>
</comment>
<organism evidence="2 3">
    <name type="scientific">Stentor coeruleus</name>
    <dbReference type="NCBI Taxonomy" id="5963"/>
    <lineage>
        <taxon>Eukaryota</taxon>
        <taxon>Sar</taxon>
        <taxon>Alveolata</taxon>
        <taxon>Ciliophora</taxon>
        <taxon>Postciliodesmatophora</taxon>
        <taxon>Heterotrichea</taxon>
        <taxon>Heterotrichida</taxon>
        <taxon>Stentoridae</taxon>
        <taxon>Stentor</taxon>
    </lineage>
</organism>
<evidence type="ECO:0000313" key="2">
    <source>
        <dbReference type="EMBL" id="OMJ85265.1"/>
    </source>
</evidence>
<name>A0A1R2C8I0_9CILI</name>
<sequence>MTTEEEKILKDIISNENSDNSIAILVSKFPKLERSSRKSLLQTLFSDLFSNDSSYLMKYQSIRILKHVMGLKISKTIKFIDENLMPKITSLIFSKDDEIEGFSLWLKFRKNKDKNAFKLMVIILQCIENWGKNFTYNSKGANTNFSKILNEIKRSNIEIPPIFFMKAFEKAENGVVKRDLKRVQRFIDAFEKLIIQGNKEEALLFKKIANSYETFLKESIEKYDDEFESIIMKTFFNLRKTKNLLLAWKNLKYAEVSYNELKQYGKICNPLPKEEPYNENYREMINQIDVSFDLDVSEILHFENSYPERKFESSNQINQLKKQAEELENLVNAYKQDISKTQTLNFLLERENNELGMKNKALLVYKEDLERNIKDQKFLLECISTENTEAKKLNAKTRKRFEKAENSNEFFKKSIEELRDLANTLSEETSQNKIYADSVKNTNKLLLNTNANLRTEIEEIKSNQKDLKRKIRSLNKSVNY</sequence>
<dbReference type="EMBL" id="MPUH01000243">
    <property type="protein sequence ID" value="OMJ85265.1"/>
    <property type="molecule type" value="Genomic_DNA"/>
</dbReference>
<dbReference type="OrthoDB" id="327289at2759"/>
<proteinExistence type="predicted"/>
<reference evidence="2 3" key="1">
    <citation type="submission" date="2016-11" db="EMBL/GenBank/DDBJ databases">
        <title>The macronuclear genome of Stentor coeruleus: a giant cell with tiny introns.</title>
        <authorList>
            <person name="Slabodnick M."/>
            <person name="Ruby J.G."/>
            <person name="Reiff S.B."/>
            <person name="Swart E.C."/>
            <person name="Gosai S."/>
            <person name="Prabakaran S."/>
            <person name="Witkowska E."/>
            <person name="Larue G.E."/>
            <person name="Fisher S."/>
            <person name="Freeman R.M."/>
            <person name="Gunawardena J."/>
            <person name="Chu W."/>
            <person name="Stover N.A."/>
            <person name="Gregory B.D."/>
            <person name="Nowacki M."/>
            <person name="Derisi J."/>
            <person name="Roy S.W."/>
            <person name="Marshall W.F."/>
            <person name="Sood P."/>
        </authorList>
    </citation>
    <scope>NUCLEOTIDE SEQUENCE [LARGE SCALE GENOMIC DNA]</scope>
    <source>
        <strain evidence="2">WM001</strain>
    </source>
</reference>
<feature type="coiled-coil region" evidence="1">
    <location>
        <begin position="387"/>
        <end position="477"/>
    </location>
</feature>
<keyword evidence="1" id="KW-0175">Coiled coil</keyword>
<keyword evidence="3" id="KW-1185">Reference proteome</keyword>
<protein>
    <recommendedName>
        <fullName evidence="4">VHS domain-containing protein</fullName>
    </recommendedName>
</protein>
<dbReference type="Proteomes" id="UP000187209">
    <property type="component" value="Unassembled WGS sequence"/>
</dbReference>
<feature type="coiled-coil region" evidence="1">
    <location>
        <begin position="310"/>
        <end position="344"/>
    </location>
</feature>
<evidence type="ECO:0000256" key="1">
    <source>
        <dbReference type="SAM" id="Coils"/>
    </source>
</evidence>
<gene>
    <name evidence="2" type="ORF">SteCoe_13503</name>
</gene>
<accession>A0A1R2C8I0</accession>
<evidence type="ECO:0000313" key="3">
    <source>
        <dbReference type="Proteomes" id="UP000187209"/>
    </source>
</evidence>
<dbReference type="AlphaFoldDB" id="A0A1R2C8I0"/>
<evidence type="ECO:0008006" key="4">
    <source>
        <dbReference type="Google" id="ProtNLM"/>
    </source>
</evidence>